<keyword evidence="2" id="KW-1185">Reference proteome</keyword>
<evidence type="ECO:0000313" key="2">
    <source>
        <dbReference type="Proteomes" id="UP001057402"/>
    </source>
</evidence>
<name>A0ACB9RLK3_9MYRT</name>
<comment type="caution">
    <text evidence="1">The sequence shown here is derived from an EMBL/GenBank/DDBJ whole genome shotgun (WGS) entry which is preliminary data.</text>
</comment>
<accession>A0ACB9RLK3</accession>
<dbReference type="Proteomes" id="UP001057402">
    <property type="component" value="Chromosome 3"/>
</dbReference>
<sequence>MEPRGLLQSDALYKYLLETSVYPREADILKELRKAIDDRPESYLSTNPDSGKFIEMVLKMLNAKKTIEVGVYTGYSLLLTAMTIPDDGKVIAIDVTKKDYDEVGRQFAKKAGVEHKIDFIKSQALPVLDDLLAKPENWGAFDFAFVDADRNNALNYHERLVKLVRVGGVIIHDNTLWGGTVAIKDRSMIKNSRLFAWEDTLHLNKALAADPLVEICQITLGDGLTICRRI</sequence>
<evidence type="ECO:0000313" key="1">
    <source>
        <dbReference type="EMBL" id="KAI4379996.1"/>
    </source>
</evidence>
<proteinExistence type="predicted"/>
<reference evidence="2" key="1">
    <citation type="journal article" date="2023" name="Front. Plant Sci.">
        <title>Chromosomal-level genome assembly of Melastoma candidum provides insights into trichome evolution.</title>
        <authorList>
            <person name="Zhong Y."/>
            <person name="Wu W."/>
            <person name="Sun C."/>
            <person name="Zou P."/>
            <person name="Liu Y."/>
            <person name="Dai S."/>
            <person name="Zhou R."/>
        </authorList>
    </citation>
    <scope>NUCLEOTIDE SEQUENCE [LARGE SCALE GENOMIC DNA]</scope>
</reference>
<protein>
    <submittedName>
        <fullName evidence="1">Uncharacterized protein</fullName>
    </submittedName>
</protein>
<dbReference type="EMBL" id="CM042882">
    <property type="protein sequence ID" value="KAI4379996.1"/>
    <property type="molecule type" value="Genomic_DNA"/>
</dbReference>
<gene>
    <name evidence="1" type="ORF">MLD38_006230</name>
</gene>
<organism evidence="1 2">
    <name type="scientific">Melastoma candidum</name>
    <dbReference type="NCBI Taxonomy" id="119954"/>
    <lineage>
        <taxon>Eukaryota</taxon>
        <taxon>Viridiplantae</taxon>
        <taxon>Streptophyta</taxon>
        <taxon>Embryophyta</taxon>
        <taxon>Tracheophyta</taxon>
        <taxon>Spermatophyta</taxon>
        <taxon>Magnoliopsida</taxon>
        <taxon>eudicotyledons</taxon>
        <taxon>Gunneridae</taxon>
        <taxon>Pentapetalae</taxon>
        <taxon>rosids</taxon>
        <taxon>malvids</taxon>
        <taxon>Myrtales</taxon>
        <taxon>Melastomataceae</taxon>
        <taxon>Melastomatoideae</taxon>
        <taxon>Melastomateae</taxon>
        <taxon>Melastoma</taxon>
    </lineage>
</organism>